<dbReference type="SUPFAM" id="SSF57756">
    <property type="entry name" value="Retrovirus zinc finger-like domains"/>
    <property type="match status" value="1"/>
</dbReference>
<name>A0A225UZN9_9STRA</name>
<dbReference type="GO" id="GO:0003676">
    <property type="term" value="F:nucleic acid binding"/>
    <property type="evidence" value="ECO:0007669"/>
    <property type="project" value="InterPro"/>
</dbReference>
<dbReference type="InterPro" id="IPR001878">
    <property type="entry name" value="Znf_CCHC"/>
</dbReference>
<keyword evidence="1" id="KW-0479">Metal-binding</keyword>
<evidence type="ECO:0000313" key="3">
    <source>
        <dbReference type="EMBL" id="OWY98482.1"/>
    </source>
</evidence>
<dbReference type="PROSITE" id="PS50158">
    <property type="entry name" value="ZF_CCHC"/>
    <property type="match status" value="1"/>
</dbReference>
<feature type="domain" description="CCHC-type" evidence="2">
    <location>
        <begin position="278"/>
        <end position="292"/>
    </location>
</feature>
<sequence>MRREFETPYDFPTELRAPTEVEERIVQGMLEGTILAQSLPQFLKRTTDNTMLRLIQNTIHAQVEGELLFRLPNQFPVYADFQTRERLCNAMLQGVKRRDFDLGELTQMLGETKQVCYNAQQHSVHLIFWTRKTANKWTRVYKSVPFRSRRFLLTNAHPDDTLEDGSVEEQAARVWSRQVGRDGLTNERQHDRYKVKLLNVSRFLDEAGLDAYIRSKFNEKITTFQEPKSGRQTFQTGAWEIYFKSPACPAFLDGIRFFNWVGTKILVHHAGNNPAPPCYNCGRPGHTVAQCRASSDHWKAESSCLTVTATELKLLKKGKSTVTSFEELQYMWKALQEQKMENERQQVLKIHRGILRRSETCPRGGEIDAGPTTRREIGMVFAKVTRTTRQSNKIV</sequence>
<dbReference type="Pfam" id="PF00098">
    <property type="entry name" value="zf-CCHC"/>
    <property type="match status" value="1"/>
</dbReference>
<comment type="caution">
    <text evidence="3">The sequence shown here is derived from an EMBL/GenBank/DDBJ whole genome shotgun (WGS) entry which is preliminary data.</text>
</comment>
<gene>
    <name evidence="3" type="ORF">PHMEG_00030746</name>
</gene>
<proteinExistence type="predicted"/>
<protein>
    <recommendedName>
        <fullName evidence="2">CCHC-type domain-containing protein</fullName>
    </recommendedName>
</protein>
<dbReference type="GO" id="GO:0008270">
    <property type="term" value="F:zinc ion binding"/>
    <property type="evidence" value="ECO:0007669"/>
    <property type="project" value="UniProtKB-KW"/>
</dbReference>
<dbReference type="SMART" id="SM00343">
    <property type="entry name" value="ZnF_C2HC"/>
    <property type="match status" value="1"/>
</dbReference>
<dbReference type="InterPro" id="IPR036875">
    <property type="entry name" value="Znf_CCHC_sf"/>
</dbReference>
<organism evidence="3 4">
    <name type="scientific">Phytophthora megakarya</name>
    <dbReference type="NCBI Taxonomy" id="4795"/>
    <lineage>
        <taxon>Eukaryota</taxon>
        <taxon>Sar</taxon>
        <taxon>Stramenopiles</taxon>
        <taxon>Oomycota</taxon>
        <taxon>Peronosporomycetes</taxon>
        <taxon>Peronosporales</taxon>
        <taxon>Peronosporaceae</taxon>
        <taxon>Phytophthora</taxon>
    </lineage>
</organism>
<keyword evidence="1" id="KW-0862">Zinc</keyword>
<keyword evidence="4" id="KW-1185">Reference proteome</keyword>
<dbReference type="OrthoDB" id="121416at2759"/>
<accession>A0A225UZN9</accession>
<dbReference type="AlphaFoldDB" id="A0A225UZN9"/>
<keyword evidence="1" id="KW-0863">Zinc-finger</keyword>
<dbReference type="EMBL" id="NBNE01009360">
    <property type="protein sequence ID" value="OWY98482.1"/>
    <property type="molecule type" value="Genomic_DNA"/>
</dbReference>
<evidence type="ECO:0000313" key="4">
    <source>
        <dbReference type="Proteomes" id="UP000198211"/>
    </source>
</evidence>
<evidence type="ECO:0000256" key="1">
    <source>
        <dbReference type="PROSITE-ProRule" id="PRU00047"/>
    </source>
</evidence>
<dbReference type="Proteomes" id="UP000198211">
    <property type="component" value="Unassembled WGS sequence"/>
</dbReference>
<reference evidence="4" key="1">
    <citation type="submission" date="2017-03" db="EMBL/GenBank/DDBJ databases">
        <title>Phytopthora megakarya and P. palmivora, two closely related causual agents of cacao black pod achieved similar genome size and gene model numbers by different mechanisms.</title>
        <authorList>
            <person name="Ali S."/>
            <person name="Shao J."/>
            <person name="Larry D.J."/>
            <person name="Kronmiller B."/>
            <person name="Shen D."/>
            <person name="Strem M.D."/>
            <person name="Melnick R.L."/>
            <person name="Guiltinan M.J."/>
            <person name="Tyler B.M."/>
            <person name="Meinhardt L.W."/>
            <person name="Bailey B.A."/>
        </authorList>
    </citation>
    <scope>NUCLEOTIDE SEQUENCE [LARGE SCALE GENOMIC DNA]</scope>
    <source>
        <strain evidence="4">zdho120</strain>
    </source>
</reference>
<evidence type="ECO:0000259" key="2">
    <source>
        <dbReference type="PROSITE" id="PS50158"/>
    </source>
</evidence>